<dbReference type="RefSeq" id="XP_010272549.1">
    <property type="nucleotide sequence ID" value="XM_010274247.2"/>
</dbReference>
<dbReference type="PANTHER" id="PTHR36364">
    <property type="entry name" value="OS03G0203000 PROTEIN"/>
    <property type="match status" value="1"/>
</dbReference>
<dbReference type="OMA" id="NYHPRGF"/>
<name>A0A1U8B0H0_NELNU</name>
<evidence type="ECO:0000256" key="13">
    <source>
        <dbReference type="SAM" id="MobiDB-lite"/>
    </source>
</evidence>
<evidence type="ECO:0000256" key="2">
    <source>
        <dbReference type="ARBA" id="ARBA00004496"/>
    </source>
</evidence>
<evidence type="ECO:0000256" key="10">
    <source>
        <dbReference type="ARBA" id="ARBA00023161"/>
    </source>
</evidence>
<dbReference type="GO" id="GO:0005737">
    <property type="term" value="C:cytoplasm"/>
    <property type="evidence" value="ECO:0007669"/>
    <property type="project" value="UniProtKB-SubCell"/>
</dbReference>
<gene>
    <name evidence="16" type="primary">LOC104608300</name>
</gene>
<dbReference type="AlphaFoldDB" id="A0A1U8B0H0"/>
<evidence type="ECO:0000256" key="12">
    <source>
        <dbReference type="ARBA" id="ARBA00023242"/>
    </source>
</evidence>
<evidence type="ECO:0000256" key="11">
    <source>
        <dbReference type="ARBA" id="ARBA00023187"/>
    </source>
</evidence>
<accession>A0A1U8B0H0</accession>
<feature type="compositionally biased region" description="Basic and acidic residues" evidence="13">
    <location>
        <begin position="131"/>
        <end position="179"/>
    </location>
</feature>
<dbReference type="Proteomes" id="UP000189703">
    <property type="component" value="Unplaced"/>
</dbReference>
<keyword evidence="5" id="KW-0963">Cytoplasm</keyword>
<dbReference type="InterPro" id="IPR018545">
    <property type="entry name" value="Btz_dom"/>
</dbReference>
<evidence type="ECO:0000313" key="16">
    <source>
        <dbReference type="RefSeq" id="XP_010272549.1"/>
    </source>
</evidence>
<dbReference type="Pfam" id="PF09405">
    <property type="entry name" value="Btz"/>
    <property type="match status" value="1"/>
</dbReference>
<dbReference type="GO" id="GO:0035145">
    <property type="term" value="C:exon-exon junction complex"/>
    <property type="evidence" value="ECO:0007669"/>
    <property type="project" value="InterPro"/>
</dbReference>
<evidence type="ECO:0000259" key="14">
    <source>
        <dbReference type="Pfam" id="PF09405"/>
    </source>
</evidence>
<keyword evidence="7" id="KW-0509">mRNA transport</keyword>
<dbReference type="FunCoup" id="A0A1U8B0H0">
    <property type="interactions" value="1699"/>
</dbReference>
<evidence type="ECO:0000256" key="3">
    <source>
        <dbReference type="ARBA" id="ARBA00009548"/>
    </source>
</evidence>
<keyword evidence="11" id="KW-0508">mRNA splicing</keyword>
<evidence type="ECO:0000256" key="1">
    <source>
        <dbReference type="ARBA" id="ARBA00004123"/>
    </source>
</evidence>
<dbReference type="GO" id="GO:0006417">
    <property type="term" value="P:regulation of translation"/>
    <property type="evidence" value="ECO:0007669"/>
    <property type="project" value="UniProtKB-KW"/>
</dbReference>
<organism evidence="15 16">
    <name type="scientific">Nelumbo nucifera</name>
    <name type="common">Sacred lotus</name>
    <dbReference type="NCBI Taxonomy" id="4432"/>
    <lineage>
        <taxon>Eukaryota</taxon>
        <taxon>Viridiplantae</taxon>
        <taxon>Streptophyta</taxon>
        <taxon>Embryophyta</taxon>
        <taxon>Tracheophyta</taxon>
        <taxon>Spermatophyta</taxon>
        <taxon>Magnoliopsida</taxon>
        <taxon>Proteales</taxon>
        <taxon>Nelumbonaceae</taxon>
        <taxon>Nelumbo</taxon>
    </lineage>
</organism>
<dbReference type="GO" id="GO:0006397">
    <property type="term" value="P:mRNA processing"/>
    <property type="evidence" value="ECO:0007669"/>
    <property type="project" value="UniProtKB-KW"/>
</dbReference>
<keyword evidence="9" id="KW-0694">RNA-binding</keyword>
<evidence type="ECO:0000313" key="15">
    <source>
        <dbReference type="Proteomes" id="UP000189703"/>
    </source>
</evidence>
<keyword evidence="10" id="KW-0866">Nonsense-mediated mRNA decay</keyword>
<dbReference type="GO" id="GO:0003729">
    <property type="term" value="F:mRNA binding"/>
    <property type="evidence" value="ECO:0007669"/>
    <property type="project" value="InterPro"/>
</dbReference>
<keyword evidence="12" id="KW-0539">Nucleus</keyword>
<dbReference type="GO" id="GO:0051028">
    <property type="term" value="P:mRNA transport"/>
    <property type="evidence" value="ECO:0007669"/>
    <property type="project" value="UniProtKB-KW"/>
</dbReference>
<sequence length="335" mass="38771">MSRREGRESETKRLHSKPEREPSPKRPRRDGKPATERTSSDRNLDIIDHKDRDQKHRRRLQDALPLEAPLAPESKVGADIADKDFDRKTNEFNDGTKRSSDPTEVPRSRSYFQHDERGSAGQGGRSFSRRGTTERRWWRDPKEQSGDRESDKGGSNDMRQKDEKTQSKGEDKSVWHHDGFFQLEAEAPPQAKKRPAFREKKMPPDSGAEGIKPAESVRPSRPDRPVSGSENREERGGRHFRDMDRDERPLTGDRAQPYRSEVQRSGIPPRERFSGGSGFRGRDRYSGRHGEQKQYRHNTYRVEKWKHDLFDEANRSPTPKNEEDQIAKVEALLAL</sequence>
<feature type="compositionally biased region" description="Basic and acidic residues" evidence="13">
    <location>
        <begin position="80"/>
        <end position="118"/>
    </location>
</feature>
<proteinExistence type="inferred from homology"/>
<protein>
    <submittedName>
        <fullName evidence="16">Uncharacterized protein LOC104608300</fullName>
    </submittedName>
</protein>
<dbReference type="KEGG" id="nnu:104608300"/>
<keyword evidence="6" id="KW-0507">mRNA processing</keyword>
<dbReference type="GeneID" id="104608300"/>
<dbReference type="eggNOG" id="ENOG502QTZY">
    <property type="taxonomic scope" value="Eukaryota"/>
</dbReference>
<evidence type="ECO:0000256" key="4">
    <source>
        <dbReference type="ARBA" id="ARBA00022448"/>
    </source>
</evidence>
<evidence type="ECO:0000256" key="8">
    <source>
        <dbReference type="ARBA" id="ARBA00022845"/>
    </source>
</evidence>
<keyword evidence="8" id="KW-0810">Translation regulation</keyword>
<dbReference type="OrthoDB" id="1920561at2759"/>
<dbReference type="PANTHER" id="PTHR36364:SF1">
    <property type="entry name" value="OS03G0203000 PROTEIN"/>
    <property type="match status" value="1"/>
</dbReference>
<feature type="domain" description="Btz" evidence="14">
    <location>
        <begin position="75"/>
        <end position="194"/>
    </location>
</feature>
<dbReference type="GO" id="GO:0000184">
    <property type="term" value="P:nuclear-transcribed mRNA catabolic process, nonsense-mediated decay"/>
    <property type="evidence" value="ECO:0007669"/>
    <property type="project" value="UniProtKB-KW"/>
</dbReference>
<keyword evidence="4" id="KW-0813">Transport</keyword>
<evidence type="ECO:0000256" key="7">
    <source>
        <dbReference type="ARBA" id="ARBA00022816"/>
    </source>
</evidence>
<evidence type="ECO:0000256" key="5">
    <source>
        <dbReference type="ARBA" id="ARBA00022490"/>
    </source>
</evidence>
<comment type="subcellular location">
    <subcellularLocation>
        <location evidence="2">Cytoplasm</location>
    </subcellularLocation>
    <subcellularLocation>
        <location evidence="1">Nucleus</location>
    </subcellularLocation>
</comment>
<feature type="compositionally biased region" description="Basic and acidic residues" evidence="13">
    <location>
        <begin position="1"/>
        <end position="54"/>
    </location>
</feature>
<keyword evidence="15" id="KW-1185">Reference proteome</keyword>
<dbReference type="GO" id="GO:0008380">
    <property type="term" value="P:RNA splicing"/>
    <property type="evidence" value="ECO:0007669"/>
    <property type="project" value="UniProtKB-KW"/>
</dbReference>
<feature type="compositionally biased region" description="Basic and acidic residues" evidence="13">
    <location>
        <begin position="218"/>
        <end position="251"/>
    </location>
</feature>
<feature type="compositionally biased region" description="Basic and acidic residues" evidence="13">
    <location>
        <begin position="280"/>
        <end position="299"/>
    </location>
</feature>
<evidence type="ECO:0000256" key="6">
    <source>
        <dbReference type="ARBA" id="ARBA00022664"/>
    </source>
</evidence>
<feature type="region of interest" description="Disordered" evidence="13">
    <location>
        <begin position="1"/>
        <end position="299"/>
    </location>
</feature>
<evidence type="ECO:0000256" key="9">
    <source>
        <dbReference type="ARBA" id="ARBA00022884"/>
    </source>
</evidence>
<reference evidence="16" key="1">
    <citation type="submission" date="2025-08" db="UniProtKB">
        <authorList>
            <consortium name="RefSeq"/>
        </authorList>
    </citation>
    <scope>IDENTIFICATION</scope>
</reference>
<comment type="similarity">
    <text evidence="3">Belongs to the CASC3 family.</text>
</comment>
<dbReference type="InParanoid" id="A0A1U8B0H0"/>